<evidence type="ECO:0000313" key="3">
    <source>
        <dbReference type="Proteomes" id="UP000294257"/>
    </source>
</evidence>
<dbReference type="OrthoDB" id="9805171at2"/>
<proteinExistence type="predicted"/>
<evidence type="ECO:0000259" key="1">
    <source>
        <dbReference type="Pfam" id="PF08241"/>
    </source>
</evidence>
<sequence>MIYEHPLAYLLGVEGIALLRAFTGEHDREFVEARLAEIRALLADESLADSAVEVDRVDPVEGYGIWSSTYDDGPNAAFDIESPLVKEIVDALPTGVAVDAACGTGRHTALLAERGHTVIGVDGSPDMLDKARARVPGGEFLHGDLHNLPVADESADLVLCALALSHLPSLTEAFAEFARVLRPGGHLVISDLHPESVLRGSIPSVRRQDGRPGRLPVHRHLVGAHLREALRHGMSVRRFEEIGVPSTTPAEPAPEPAKDTGPWEVWPWSLAAMVPEAAAAANAGVPAMIVWHFQR</sequence>
<comment type="caution">
    <text evidence="2">The sequence shown here is derived from an EMBL/GenBank/DDBJ whole genome shotgun (WGS) entry which is preliminary data.</text>
</comment>
<dbReference type="InterPro" id="IPR029063">
    <property type="entry name" value="SAM-dependent_MTases_sf"/>
</dbReference>
<dbReference type="Proteomes" id="UP000294257">
    <property type="component" value="Unassembled WGS sequence"/>
</dbReference>
<dbReference type="PANTHER" id="PTHR43591">
    <property type="entry name" value="METHYLTRANSFERASE"/>
    <property type="match status" value="1"/>
</dbReference>
<keyword evidence="2" id="KW-0808">Transferase</keyword>
<name>A0A4Q7KE08_9PSEU</name>
<dbReference type="Gene3D" id="3.40.50.150">
    <property type="entry name" value="Vaccinia Virus protein VP39"/>
    <property type="match status" value="1"/>
</dbReference>
<dbReference type="SUPFAM" id="SSF53335">
    <property type="entry name" value="S-adenosyl-L-methionine-dependent methyltransferases"/>
    <property type="match status" value="1"/>
</dbReference>
<reference evidence="2 3" key="1">
    <citation type="submission" date="2019-02" db="EMBL/GenBank/DDBJ databases">
        <title>Genomic Encyclopedia of Type Strains, Phase IV (KMG-IV): sequencing the most valuable type-strain genomes for metagenomic binning, comparative biology and taxonomic classification.</title>
        <authorList>
            <person name="Goeker M."/>
        </authorList>
    </citation>
    <scope>NUCLEOTIDE SEQUENCE [LARGE SCALE GENOMIC DNA]</scope>
    <source>
        <strain evidence="2 3">DSM 101727</strain>
    </source>
</reference>
<keyword evidence="3" id="KW-1185">Reference proteome</keyword>
<dbReference type="GO" id="GO:0032259">
    <property type="term" value="P:methylation"/>
    <property type="evidence" value="ECO:0007669"/>
    <property type="project" value="UniProtKB-KW"/>
</dbReference>
<feature type="domain" description="Methyltransferase type 11" evidence="1">
    <location>
        <begin position="98"/>
        <end position="189"/>
    </location>
</feature>
<gene>
    <name evidence="2" type="ORF">EV193_112108</name>
</gene>
<dbReference type="InterPro" id="IPR013216">
    <property type="entry name" value="Methyltransf_11"/>
</dbReference>
<evidence type="ECO:0000313" key="2">
    <source>
        <dbReference type="EMBL" id="RZS32474.1"/>
    </source>
</evidence>
<dbReference type="AlphaFoldDB" id="A0A4Q7KE08"/>
<dbReference type="RefSeq" id="WP_130347917.1">
    <property type="nucleotide sequence ID" value="NZ_SGWQ01000012.1"/>
</dbReference>
<protein>
    <submittedName>
        <fullName evidence="2">Methyltransferase family protein</fullName>
    </submittedName>
</protein>
<accession>A0A4Q7KE08</accession>
<dbReference type="EMBL" id="SGWQ01000012">
    <property type="protein sequence ID" value="RZS32474.1"/>
    <property type="molecule type" value="Genomic_DNA"/>
</dbReference>
<dbReference type="Pfam" id="PF08241">
    <property type="entry name" value="Methyltransf_11"/>
    <property type="match status" value="1"/>
</dbReference>
<keyword evidence="2" id="KW-0489">Methyltransferase</keyword>
<dbReference type="GO" id="GO:0008757">
    <property type="term" value="F:S-adenosylmethionine-dependent methyltransferase activity"/>
    <property type="evidence" value="ECO:0007669"/>
    <property type="project" value="InterPro"/>
</dbReference>
<dbReference type="CDD" id="cd02440">
    <property type="entry name" value="AdoMet_MTases"/>
    <property type="match status" value="1"/>
</dbReference>
<organism evidence="2 3">
    <name type="scientific">Herbihabitans rhizosphaerae</name>
    <dbReference type="NCBI Taxonomy" id="1872711"/>
    <lineage>
        <taxon>Bacteria</taxon>
        <taxon>Bacillati</taxon>
        <taxon>Actinomycetota</taxon>
        <taxon>Actinomycetes</taxon>
        <taxon>Pseudonocardiales</taxon>
        <taxon>Pseudonocardiaceae</taxon>
        <taxon>Herbihabitans</taxon>
    </lineage>
</organism>